<sequence length="73" mass="7728">MFQPPPSLPIIPHPVQTQSTCSSRHRPHFGSRRQAMAAARSVPGQDLHEQFAVGGPGRPAMDAGDGGLLSTDL</sequence>
<protein>
    <submittedName>
        <fullName evidence="2">Predicted protein</fullName>
    </submittedName>
</protein>
<accession>F2CYD4</accession>
<name>F2CYD4_HORVV</name>
<reference evidence="2" key="1">
    <citation type="journal article" date="2011" name="Plant Physiol.">
        <title>Comprehensive sequence analysis of 24,783 barley full-length cDNAs derived from 12 clone libraries.</title>
        <authorList>
            <person name="Matsumoto T."/>
            <person name="Tanaka T."/>
            <person name="Sakai H."/>
            <person name="Amano N."/>
            <person name="Kanamori H."/>
            <person name="Kurita K."/>
            <person name="Kikuta A."/>
            <person name="Kamiya K."/>
            <person name="Yamamoto M."/>
            <person name="Ikawa H."/>
            <person name="Fujii N."/>
            <person name="Hori K."/>
            <person name="Itoh T."/>
            <person name="Sato K."/>
        </authorList>
    </citation>
    <scope>NUCLEOTIDE SEQUENCE</scope>
    <source>
        <tissue evidence="2">Shoot</tissue>
    </source>
</reference>
<feature type="compositionally biased region" description="Pro residues" evidence="1">
    <location>
        <begin position="1"/>
        <end position="12"/>
    </location>
</feature>
<evidence type="ECO:0000313" key="2">
    <source>
        <dbReference type="EMBL" id="BAJ87855.1"/>
    </source>
</evidence>
<organism evidence="2">
    <name type="scientific">Hordeum vulgare subsp. vulgare</name>
    <name type="common">Domesticated barley</name>
    <dbReference type="NCBI Taxonomy" id="112509"/>
    <lineage>
        <taxon>Eukaryota</taxon>
        <taxon>Viridiplantae</taxon>
        <taxon>Streptophyta</taxon>
        <taxon>Embryophyta</taxon>
        <taxon>Tracheophyta</taxon>
        <taxon>Spermatophyta</taxon>
        <taxon>Magnoliopsida</taxon>
        <taxon>Liliopsida</taxon>
        <taxon>Poales</taxon>
        <taxon>Poaceae</taxon>
        <taxon>BOP clade</taxon>
        <taxon>Pooideae</taxon>
        <taxon>Triticodae</taxon>
        <taxon>Triticeae</taxon>
        <taxon>Hordeinae</taxon>
        <taxon>Hordeum</taxon>
    </lineage>
</organism>
<dbReference type="EMBL" id="AK356638">
    <property type="protein sequence ID" value="BAJ87855.1"/>
    <property type="molecule type" value="mRNA"/>
</dbReference>
<evidence type="ECO:0000256" key="1">
    <source>
        <dbReference type="SAM" id="MobiDB-lite"/>
    </source>
</evidence>
<feature type="region of interest" description="Disordered" evidence="1">
    <location>
        <begin position="1"/>
        <end position="27"/>
    </location>
</feature>
<proteinExistence type="evidence at transcript level"/>
<feature type="region of interest" description="Disordered" evidence="1">
    <location>
        <begin position="39"/>
        <end position="73"/>
    </location>
</feature>
<dbReference type="AlphaFoldDB" id="F2CYD4"/>